<feature type="region of interest" description="Disordered" evidence="1">
    <location>
        <begin position="1"/>
        <end position="32"/>
    </location>
</feature>
<dbReference type="Proteomes" id="UP001172684">
    <property type="component" value="Unassembled WGS sequence"/>
</dbReference>
<gene>
    <name evidence="2" type="ORF">H2201_002308</name>
</gene>
<dbReference type="EMBL" id="JAPDRL010000012">
    <property type="protein sequence ID" value="KAJ9667440.1"/>
    <property type="molecule type" value="Genomic_DNA"/>
</dbReference>
<feature type="compositionally biased region" description="Low complexity" evidence="1">
    <location>
        <begin position="1"/>
        <end position="18"/>
    </location>
</feature>
<accession>A0ABQ9NYI4</accession>
<feature type="compositionally biased region" description="Basic and acidic residues" evidence="1">
    <location>
        <begin position="383"/>
        <end position="417"/>
    </location>
</feature>
<evidence type="ECO:0000313" key="2">
    <source>
        <dbReference type="EMBL" id="KAJ9667440.1"/>
    </source>
</evidence>
<evidence type="ECO:0000313" key="3">
    <source>
        <dbReference type="Proteomes" id="UP001172684"/>
    </source>
</evidence>
<protein>
    <recommendedName>
        <fullName evidence="4">Endo-1,3(4)-beta-glucanase</fullName>
    </recommendedName>
</protein>
<feature type="compositionally biased region" description="Low complexity" evidence="1">
    <location>
        <begin position="370"/>
        <end position="381"/>
    </location>
</feature>
<sequence>MVLEEATAAAPEAFTDEPYPSDNDPYAGSQPQTTQAGLIDVDMSKLPGPIPIVGPMLGYSRARIAMDIKEHISLAMQILKRPLNKGEVDAIAYNTANAKSLASYGCATGAALGAYQCYRTRETFRFPFFTPPADKFNPEIFGPLRGQTARQAWHVLRAGPYVLLVSLVGAFATNNYGALKAAVSMSQDPRLKDFNEELRRRVQERGGRIITQRPPPSSPRTPIEARTPTGGTASPGGKSAYGDEDDMSPTGGAYNYNLSGDPNSSTDTGILSDSQMRSQEVRQRADPRRSPTEDRGATFQMDKVTSQPSNYDDASPTGGSGPQTSRSSGGGSAWDRVRRQAGRGDASRGSSRYPMPSNTGSGVQREQREGSTTGDSFTFSSSEEERQLAKSEAQKEFDARIERERRGGDFGDSGKRW</sequence>
<proteinExistence type="predicted"/>
<evidence type="ECO:0000256" key="1">
    <source>
        <dbReference type="SAM" id="MobiDB-lite"/>
    </source>
</evidence>
<organism evidence="2 3">
    <name type="scientific">Coniosporium apollinis</name>
    <dbReference type="NCBI Taxonomy" id="61459"/>
    <lineage>
        <taxon>Eukaryota</taxon>
        <taxon>Fungi</taxon>
        <taxon>Dikarya</taxon>
        <taxon>Ascomycota</taxon>
        <taxon>Pezizomycotina</taxon>
        <taxon>Dothideomycetes</taxon>
        <taxon>Dothideomycetes incertae sedis</taxon>
        <taxon>Coniosporium</taxon>
    </lineage>
</organism>
<keyword evidence="3" id="KW-1185">Reference proteome</keyword>
<comment type="caution">
    <text evidence="2">The sequence shown here is derived from an EMBL/GenBank/DDBJ whole genome shotgun (WGS) entry which is preliminary data.</text>
</comment>
<feature type="compositionally biased region" description="Polar residues" evidence="1">
    <location>
        <begin position="303"/>
        <end position="312"/>
    </location>
</feature>
<name>A0ABQ9NYI4_9PEZI</name>
<reference evidence="2" key="1">
    <citation type="submission" date="2022-10" db="EMBL/GenBank/DDBJ databases">
        <title>Culturing micro-colonial fungi from biological soil crusts in the Mojave desert and describing Neophaeococcomyces mojavensis, and introducing the new genera and species Taxawa tesnikishii.</title>
        <authorList>
            <person name="Kurbessoian T."/>
            <person name="Stajich J.E."/>
        </authorList>
    </citation>
    <scope>NUCLEOTIDE SEQUENCE</scope>
    <source>
        <strain evidence="2">TK_1</strain>
    </source>
</reference>
<feature type="compositionally biased region" description="Polar residues" evidence="1">
    <location>
        <begin position="256"/>
        <end position="278"/>
    </location>
</feature>
<evidence type="ECO:0008006" key="4">
    <source>
        <dbReference type="Google" id="ProtNLM"/>
    </source>
</evidence>
<feature type="region of interest" description="Disordered" evidence="1">
    <location>
        <begin position="203"/>
        <end position="417"/>
    </location>
</feature>
<feature type="compositionally biased region" description="Basic and acidic residues" evidence="1">
    <location>
        <begin position="279"/>
        <end position="296"/>
    </location>
</feature>